<protein>
    <submittedName>
        <fullName evidence="3">Uncharacterized protein</fullName>
    </submittedName>
</protein>
<evidence type="ECO:0000313" key="4">
    <source>
        <dbReference type="Proteomes" id="UP000037084"/>
    </source>
</evidence>
<dbReference type="OrthoDB" id="10004587at2"/>
<dbReference type="AlphaFoldDB" id="A0A0L8MYV5"/>
<reference evidence="4" key="1">
    <citation type="submission" date="2015-07" db="EMBL/GenBank/DDBJ databases">
        <authorList>
            <consortium name="Consortium for Microbial Forensics and Genomics (microFORGE)"/>
            <person name="Knight B.M."/>
            <person name="Roberts D.P."/>
            <person name="Lin D."/>
            <person name="Hari K."/>
            <person name="Fletcher J."/>
            <person name="Melcher U."/>
            <person name="Blagden T."/>
            <person name="Winegar R.A."/>
        </authorList>
    </citation>
    <scope>NUCLEOTIDE SEQUENCE [LARGE SCALE GENOMIC DNA]</scope>
    <source>
        <strain evidence="4">NRRL B-1447</strain>
    </source>
</reference>
<name>A0A0L8MYV5_STRVG</name>
<accession>A0A0L8MYV5</accession>
<feature type="signal peptide" evidence="2">
    <location>
        <begin position="1"/>
        <end position="26"/>
    </location>
</feature>
<evidence type="ECO:0000313" key="3">
    <source>
        <dbReference type="EMBL" id="KOG55584.1"/>
    </source>
</evidence>
<dbReference type="RefSeq" id="WP_053169753.1">
    <property type="nucleotide sequence ID" value="NZ_LGUV01000083.1"/>
</dbReference>
<dbReference type="Proteomes" id="UP000037084">
    <property type="component" value="Unassembled WGS sequence"/>
</dbReference>
<comment type="caution">
    <text evidence="3">The sequence shown here is derived from an EMBL/GenBank/DDBJ whole genome shotgun (WGS) entry which is preliminary data.</text>
</comment>
<dbReference type="EMBL" id="LGUV01000083">
    <property type="protein sequence ID" value="KOG55584.1"/>
    <property type="molecule type" value="Genomic_DNA"/>
</dbReference>
<organism evidence="3 4">
    <name type="scientific">Streptomyces virginiae</name>
    <name type="common">Streptomyces cinnamonensis</name>
    <dbReference type="NCBI Taxonomy" id="1961"/>
    <lineage>
        <taxon>Bacteria</taxon>
        <taxon>Bacillati</taxon>
        <taxon>Actinomycetota</taxon>
        <taxon>Actinomycetes</taxon>
        <taxon>Kitasatosporales</taxon>
        <taxon>Streptomycetaceae</taxon>
        <taxon>Streptomyces</taxon>
    </lineage>
</organism>
<sequence length="83" mass="8335">MLKRYVIALSVTASALLLPAAGVAQAADDTSATTTATTTTGGENTTTAPTTRQIVTADGRVVTIGTGTLGHRNRDTADSSWGG</sequence>
<evidence type="ECO:0000256" key="2">
    <source>
        <dbReference type="SAM" id="SignalP"/>
    </source>
</evidence>
<proteinExistence type="predicted"/>
<evidence type="ECO:0000256" key="1">
    <source>
        <dbReference type="SAM" id="MobiDB-lite"/>
    </source>
</evidence>
<feature type="chain" id="PRO_5005587939" evidence="2">
    <location>
        <begin position="27"/>
        <end position="83"/>
    </location>
</feature>
<keyword evidence="2" id="KW-0732">Signal</keyword>
<feature type="region of interest" description="Disordered" evidence="1">
    <location>
        <begin position="24"/>
        <end position="50"/>
    </location>
</feature>
<dbReference type="PATRIC" id="fig|1961.12.peg.2382"/>
<gene>
    <name evidence="3" type="ORF">ADK75_10370</name>
</gene>